<keyword evidence="7 8" id="KW-0998">Cell outer membrane</keyword>
<dbReference type="InterPro" id="IPR012910">
    <property type="entry name" value="Plug_dom"/>
</dbReference>
<dbReference type="InterPro" id="IPR037066">
    <property type="entry name" value="Plug_dom_sf"/>
</dbReference>
<proteinExistence type="inferred from homology"/>
<dbReference type="Gene3D" id="2.170.130.10">
    <property type="entry name" value="TonB-dependent receptor, plug domain"/>
    <property type="match status" value="1"/>
</dbReference>
<dbReference type="Gene3D" id="2.40.170.20">
    <property type="entry name" value="TonB-dependent receptor, beta-barrel domain"/>
    <property type="match status" value="1"/>
</dbReference>
<dbReference type="SUPFAM" id="SSF56935">
    <property type="entry name" value="Porins"/>
    <property type="match status" value="1"/>
</dbReference>
<evidence type="ECO:0000256" key="3">
    <source>
        <dbReference type="ARBA" id="ARBA00022452"/>
    </source>
</evidence>
<evidence type="ECO:0000313" key="14">
    <source>
        <dbReference type="Proteomes" id="UP000576082"/>
    </source>
</evidence>
<sequence>MKMSINSTWRYATVMLLVMFSLVTFAQERSVSGKVVDENGDPLPGVAVLVKGTTKGGTTNFDGEYKITLSEGETTLSVSYIGYKTQDIVVGNQSIIDFQMEVDAEQLDEVVVIGYGSVKKEDATGSIETVNANDFNQGAITSPQDLLNGKVAGVNITTTGGAPGAGSTIRIRGGSSLSASNDPLIVIDGVPIDSEGVAGMQNPLNSVNPNDIETFTVLKDASATAIYGSRASNGVIIITTKKGSKGKIKIDYTGNVSYAVPNGKIDVLGGSEYSALAKQLYPNISDQVGTASTDWQREVIKGAVSTDHNVSVAGTAADKLPYRVSVGYTNQNGILETSNLERFTGNISLTPKFFDDHLSVNLNLKGMLVKNRFADNGAIGEAVSFDPTRPVKDGSPWDYGHFTWLDASGNPIVLATQNPVARLEYTNNTSDVRRSIGNMQLDYKLHFFPDLKANLNVGYDYSWSDGSNIQQDSLKATFPDKGFRSTFDQEKRTELLDFTLQYVKDIASIESKVDVMLGYSWQHFYRKGSDFATNGDGTIEKTPFTPYSTESYLVSFFGRLNYTFKDRYLLTVTVRNDGTSRFSPDTRWGLFPAFALAWNIKKESFLDTSDKVSTLKLRLGYGLTGQQNINQGDYPYLPLYTQSTTTADVQVGTNPDGSPIYSQTYRPNGYDANIKWETTATYNAGIDFGFLDDRFTGSLDGYIRYTSDLLNVTPVPAGSNLNNQVLANIGNLENRGFEFNFNAKVINNSKLNWNVGFNLTYNQNKITKLQASDDPSYDGVYTGGIAGGTGLNIQVHSVGYPSNSFFVLEQVYDNSGKPIEGVFVDRNGDGQITEGDRYRFQDPAADVFMGFNTNLAWKQWDFSLNGRVRFNNYVYNNVNSVNGVLDRVNQNGTWNNVTRDALETGFVTGTTLQKYSNYYVQNATFLRLDNLMLGYNFKEVAQGAINLRVYTTVNNLAVFTNYKGLDPEVDGGIDNNVYPRPTTFLLGVNLGF</sequence>
<feature type="signal peptide" evidence="10">
    <location>
        <begin position="1"/>
        <end position="26"/>
    </location>
</feature>
<keyword evidence="5 9" id="KW-0798">TonB box</keyword>
<evidence type="ECO:0000256" key="2">
    <source>
        <dbReference type="ARBA" id="ARBA00022448"/>
    </source>
</evidence>
<dbReference type="InterPro" id="IPR008969">
    <property type="entry name" value="CarboxyPept-like_regulatory"/>
</dbReference>
<dbReference type="InterPro" id="IPR039426">
    <property type="entry name" value="TonB-dep_rcpt-like"/>
</dbReference>
<keyword evidence="4 8" id="KW-0812">Transmembrane</keyword>
<dbReference type="GO" id="GO:0009279">
    <property type="term" value="C:cell outer membrane"/>
    <property type="evidence" value="ECO:0007669"/>
    <property type="project" value="UniProtKB-SubCell"/>
</dbReference>
<dbReference type="Pfam" id="PF13715">
    <property type="entry name" value="CarbopepD_reg_2"/>
    <property type="match status" value="1"/>
</dbReference>
<name>A0A7X9RSZ8_9BACT</name>
<evidence type="ECO:0000256" key="4">
    <source>
        <dbReference type="ARBA" id="ARBA00022692"/>
    </source>
</evidence>
<dbReference type="Pfam" id="PF07715">
    <property type="entry name" value="Plug"/>
    <property type="match status" value="1"/>
</dbReference>
<keyword evidence="3 8" id="KW-1134">Transmembrane beta strand</keyword>
<gene>
    <name evidence="13" type="ORF">HHU12_07085</name>
</gene>
<dbReference type="NCBIfam" id="TIGR04056">
    <property type="entry name" value="OMP_RagA_SusC"/>
    <property type="match status" value="1"/>
</dbReference>
<keyword evidence="6 8" id="KW-0472">Membrane</keyword>
<organism evidence="13 14">
    <name type="scientific">Flammeovirga aprica JL-4</name>
    <dbReference type="NCBI Taxonomy" id="694437"/>
    <lineage>
        <taxon>Bacteria</taxon>
        <taxon>Pseudomonadati</taxon>
        <taxon>Bacteroidota</taxon>
        <taxon>Cytophagia</taxon>
        <taxon>Cytophagales</taxon>
        <taxon>Flammeovirgaceae</taxon>
        <taxon>Flammeovirga</taxon>
    </lineage>
</organism>
<dbReference type="InterPro" id="IPR023997">
    <property type="entry name" value="TonB-dep_OMP_SusC/RagA_CS"/>
</dbReference>
<keyword evidence="10" id="KW-0732">Signal</keyword>
<feature type="domain" description="TonB-dependent receptor-like beta-barrel" evidence="11">
    <location>
        <begin position="398"/>
        <end position="956"/>
    </location>
</feature>
<dbReference type="NCBIfam" id="TIGR04057">
    <property type="entry name" value="SusC_RagA_signa"/>
    <property type="match status" value="1"/>
</dbReference>
<dbReference type="InterPro" id="IPR036942">
    <property type="entry name" value="Beta-barrel_TonB_sf"/>
</dbReference>
<evidence type="ECO:0000256" key="8">
    <source>
        <dbReference type="PROSITE-ProRule" id="PRU01360"/>
    </source>
</evidence>
<dbReference type="InterPro" id="IPR000531">
    <property type="entry name" value="Beta-barrel_TonB"/>
</dbReference>
<comment type="similarity">
    <text evidence="8 9">Belongs to the TonB-dependent receptor family.</text>
</comment>
<dbReference type="SUPFAM" id="SSF49464">
    <property type="entry name" value="Carboxypeptidase regulatory domain-like"/>
    <property type="match status" value="1"/>
</dbReference>
<dbReference type="FunFam" id="2.170.130.10:FF:000008">
    <property type="entry name" value="SusC/RagA family TonB-linked outer membrane protein"/>
    <property type="match status" value="1"/>
</dbReference>
<evidence type="ECO:0000313" key="13">
    <source>
        <dbReference type="EMBL" id="NME67726.1"/>
    </source>
</evidence>
<protein>
    <submittedName>
        <fullName evidence="13">TonB-dependent receptor</fullName>
    </submittedName>
</protein>
<reference evidence="13 14" key="1">
    <citation type="submission" date="2020-04" db="EMBL/GenBank/DDBJ databases">
        <title>Flammeovirga sp. SR4, a novel species isolated from seawater.</title>
        <authorList>
            <person name="Wang X."/>
        </authorList>
    </citation>
    <scope>NUCLEOTIDE SEQUENCE [LARGE SCALE GENOMIC DNA]</scope>
    <source>
        <strain evidence="13 14">ATCC 23126</strain>
    </source>
</reference>
<dbReference type="EMBL" id="JABANE010000014">
    <property type="protein sequence ID" value="NME67726.1"/>
    <property type="molecule type" value="Genomic_DNA"/>
</dbReference>
<feature type="chain" id="PRO_5030698700" evidence="10">
    <location>
        <begin position="27"/>
        <end position="992"/>
    </location>
</feature>
<evidence type="ECO:0000259" key="12">
    <source>
        <dbReference type="Pfam" id="PF07715"/>
    </source>
</evidence>
<comment type="subcellular location">
    <subcellularLocation>
        <location evidence="1 8">Cell outer membrane</location>
        <topology evidence="1 8">Multi-pass membrane protein</topology>
    </subcellularLocation>
</comment>
<evidence type="ECO:0000256" key="6">
    <source>
        <dbReference type="ARBA" id="ARBA00023136"/>
    </source>
</evidence>
<evidence type="ECO:0000256" key="9">
    <source>
        <dbReference type="RuleBase" id="RU003357"/>
    </source>
</evidence>
<evidence type="ECO:0000256" key="10">
    <source>
        <dbReference type="SAM" id="SignalP"/>
    </source>
</evidence>
<dbReference type="AlphaFoldDB" id="A0A7X9RSZ8"/>
<dbReference type="Proteomes" id="UP000576082">
    <property type="component" value="Unassembled WGS sequence"/>
</dbReference>
<evidence type="ECO:0000256" key="7">
    <source>
        <dbReference type="ARBA" id="ARBA00023237"/>
    </source>
</evidence>
<dbReference type="PROSITE" id="PS52016">
    <property type="entry name" value="TONB_DEPENDENT_REC_3"/>
    <property type="match status" value="1"/>
</dbReference>
<evidence type="ECO:0000259" key="11">
    <source>
        <dbReference type="Pfam" id="PF00593"/>
    </source>
</evidence>
<comment type="caution">
    <text evidence="13">The sequence shown here is derived from an EMBL/GenBank/DDBJ whole genome shotgun (WGS) entry which is preliminary data.</text>
</comment>
<dbReference type="InterPro" id="IPR023996">
    <property type="entry name" value="TonB-dep_OMP_SusC/RagA"/>
</dbReference>
<keyword evidence="2 8" id="KW-0813">Transport</keyword>
<evidence type="ECO:0000256" key="5">
    <source>
        <dbReference type="ARBA" id="ARBA00023077"/>
    </source>
</evidence>
<keyword evidence="14" id="KW-1185">Reference proteome</keyword>
<dbReference type="Gene3D" id="2.60.40.1120">
    <property type="entry name" value="Carboxypeptidase-like, regulatory domain"/>
    <property type="match status" value="1"/>
</dbReference>
<feature type="domain" description="TonB-dependent receptor plug" evidence="12">
    <location>
        <begin position="119"/>
        <end position="235"/>
    </location>
</feature>
<evidence type="ECO:0000256" key="1">
    <source>
        <dbReference type="ARBA" id="ARBA00004571"/>
    </source>
</evidence>
<dbReference type="Pfam" id="PF00593">
    <property type="entry name" value="TonB_dep_Rec_b-barrel"/>
    <property type="match status" value="1"/>
</dbReference>
<keyword evidence="13" id="KW-0675">Receptor</keyword>
<accession>A0A7X9RSZ8</accession>